<sequence length="82" mass="8288">MVVAVMGFALVVSEREGVGRGVTAAVLVLTGGVRDNTNAAGAATEVGIVVGHEISNGFSGVLALLHHVVEVDHELPLGEAFP</sequence>
<proteinExistence type="predicted"/>
<dbReference type="Gramene" id="NC1G0130970.1">
    <property type="protein sequence ID" value="NC1G0130970.1:cds"/>
    <property type="gene ID" value="NC1G0130970"/>
</dbReference>
<organism evidence="1">
    <name type="scientific">Nymphaea colorata</name>
    <name type="common">pocket water lily</name>
    <dbReference type="NCBI Taxonomy" id="210225"/>
    <lineage>
        <taxon>Eukaryota</taxon>
        <taxon>Viridiplantae</taxon>
        <taxon>Streptophyta</taxon>
        <taxon>Embryophyta</taxon>
        <taxon>Tracheophyta</taxon>
        <taxon>Spermatophyta</taxon>
        <taxon>Magnoliopsida</taxon>
        <taxon>Nymphaeales</taxon>
        <taxon>Nymphaeaceae</taxon>
        <taxon>Nymphaea</taxon>
    </lineage>
</organism>
<name>A0A5K0VXD1_9MAGN</name>
<dbReference type="AlphaFoldDB" id="A0A5K0VXD1"/>
<protein>
    <submittedName>
        <fullName evidence="1">Uncharacterized protein</fullName>
    </submittedName>
</protein>
<dbReference type="EMBL" id="LR721774">
    <property type="protein sequence ID" value="VVV44649.1"/>
    <property type="molecule type" value="Genomic_DNA"/>
</dbReference>
<accession>A0A5K0VXD1</accession>
<gene>
    <name evidence="1" type="ORF">NYM_LOCUS1914</name>
</gene>
<reference evidence="1" key="1">
    <citation type="submission" date="2019-09" db="EMBL/GenBank/DDBJ databases">
        <authorList>
            <person name="Zhang L."/>
        </authorList>
    </citation>
    <scope>NUCLEOTIDE SEQUENCE</scope>
</reference>
<evidence type="ECO:0000313" key="1">
    <source>
        <dbReference type="EMBL" id="VVV44649.1"/>
    </source>
</evidence>